<evidence type="ECO:0000259" key="14">
    <source>
        <dbReference type="PROSITE" id="PS50835"/>
    </source>
</evidence>
<dbReference type="PANTHER" id="PTHR19226">
    <property type="entry name" value="THY-1 MEMBRANE GLYCOPROTEIN"/>
    <property type="match status" value="1"/>
</dbReference>
<dbReference type="EMBL" id="KB103369">
    <property type="protein sequence ID" value="ELK34058.1"/>
    <property type="molecule type" value="Genomic_DNA"/>
</dbReference>
<evidence type="ECO:0000256" key="9">
    <source>
        <dbReference type="ARBA" id="ARBA00023180"/>
    </source>
</evidence>
<name>L5M8L7_MYODS</name>
<evidence type="ECO:0000256" key="3">
    <source>
        <dbReference type="ARBA" id="ARBA00019731"/>
    </source>
</evidence>
<keyword evidence="16" id="KW-1185">Reference proteome</keyword>
<dbReference type="InterPro" id="IPR033292">
    <property type="entry name" value="THY1"/>
</dbReference>
<dbReference type="eggNOG" id="ENOG502S18P">
    <property type="taxonomic scope" value="Eukaryota"/>
</dbReference>
<dbReference type="SUPFAM" id="SSF48726">
    <property type="entry name" value="Immunoglobulin"/>
    <property type="match status" value="1"/>
</dbReference>
<evidence type="ECO:0000256" key="11">
    <source>
        <dbReference type="ARBA" id="ARBA00023288"/>
    </source>
</evidence>
<dbReference type="GO" id="GO:0009897">
    <property type="term" value="C:external side of plasma membrane"/>
    <property type="evidence" value="ECO:0007669"/>
    <property type="project" value="TreeGrafter"/>
</dbReference>
<evidence type="ECO:0000256" key="2">
    <source>
        <dbReference type="ARBA" id="ARBA00004609"/>
    </source>
</evidence>
<evidence type="ECO:0000313" key="15">
    <source>
        <dbReference type="EMBL" id="ELK34058.1"/>
    </source>
</evidence>
<evidence type="ECO:0000256" key="1">
    <source>
        <dbReference type="ARBA" id="ARBA00003467"/>
    </source>
</evidence>
<dbReference type="InterPro" id="IPR007110">
    <property type="entry name" value="Ig-like_dom"/>
</dbReference>
<evidence type="ECO:0000256" key="4">
    <source>
        <dbReference type="ARBA" id="ARBA00022475"/>
    </source>
</evidence>
<evidence type="ECO:0000256" key="7">
    <source>
        <dbReference type="ARBA" id="ARBA00023136"/>
    </source>
</evidence>
<dbReference type="GO" id="GO:0005096">
    <property type="term" value="F:GTPase activator activity"/>
    <property type="evidence" value="ECO:0007669"/>
    <property type="project" value="TreeGrafter"/>
</dbReference>
<comment type="function">
    <text evidence="1">May play a role in cell-cell or cell-ligand interactions during synaptogenesis and other events in the brain.</text>
</comment>
<proteinExistence type="predicted"/>
<dbReference type="GO" id="GO:0007155">
    <property type="term" value="P:cell adhesion"/>
    <property type="evidence" value="ECO:0007669"/>
    <property type="project" value="InterPro"/>
</dbReference>
<dbReference type="Proteomes" id="UP000010556">
    <property type="component" value="Unassembled WGS sequence"/>
</dbReference>
<dbReference type="GO" id="GO:0030334">
    <property type="term" value="P:regulation of cell migration"/>
    <property type="evidence" value="ECO:0007669"/>
    <property type="project" value="InterPro"/>
</dbReference>
<dbReference type="Pfam" id="PF00047">
    <property type="entry name" value="ig"/>
    <property type="match status" value="1"/>
</dbReference>
<keyword evidence="6" id="KW-0732">Signal</keyword>
<dbReference type="GO" id="GO:0002682">
    <property type="term" value="P:regulation of immune system process"/>
    <property type="evidence" value="ECO:0007669"/>
    <property type="project" value="UniProtKB-ARBA"/>
</dbReference>
<dbReference type="AlphaFoldDB" id="L5M8L7"/>
<dbReference type="GO" id="GO:0005178">
    <property type="term" value="F:integrin binding"/>
    <property type="evidence" value="ECO:0007669"/>
    <property type="project" value="InterPro"/>
</dbReference>
<accession>L5M8L7</accession>
<organism evidence="15 16">
    <name type="scientific">Myotis davidii</name>
    <name type="common">David's myotis</name>
    <dbReference type="NCBI Taxonomy" id="225400"/>
    <lineage>
        <taxon>Eukaryota</taxon>
        <taxon>Metazoa</taxon>
        <taxon>Chordata</taxon>
        <taxon>Craniata</taxon>
        <taxon>Vertebrata</taxon>
        <taxon>Euteleostomi</taxon>
        <taxon>Mammalia</taxon>
        <taxon>Eutheria</taxon>
        <taxon>Laurasiatheria</taxon>
        <taxon>Chiroptera</taxon>
        <taxon>Yangochiroptera</taxon>
        <taxon>Vespertilionidae</taxon>
        <taxon>Myotis</taxon>
    </lineage>
</organism>
<gene>
    <name evidence="15" type="ORF">MDA_GLEAN10008942</name>
</gene>
<dbReference type="GO" id="GO:0051894">
    <property type="term" value="P:positive regulation of focal adhesion assembly"/>
    <property type="evidence" value="ECO:0007669"/>
    <property type="project" value="TreeGrafter"/>
</dbReference>
<keyword evidence="4" id="KW-1003">Cell membrane</keyword>
<reference evidence="16" key="1">
    <citation type="journal article" date="2013" name="Science">
        <title>Comparative analysis of bat genomes provides insight into the evolution of flight and immunity.</title>
        <authorList>
            <person name="Zhang G."/>
            <person name="Cowled C."/>
            <person name="Shi Z."/>
            <person name="Huang Z."/>
            <person name="Bishop-Lilly K.A."/>
            <person name="Fang X."/>
            <person name="Wynne J.W."/>
            <person name="Xiong Z."/>
            <person name="Baker M.L."/>
            <person name="Zhao W."/>
            <person name="Tachedjian M."/>
            <person name="Zhu Y."/>
            <person name="Zhou P."/>
            <person name="Jiang X."/>
            <person name="Ng J."/>
            <person name="Yang L."/>
            <person name="Wu L."/>
            <person name="Xiao J."/>
            <person name="Feng Y."/>
            <person name="Chen Y."/>
            <person name="Sun X."/>
            <person name="Zhang Y."/>
            <person name="Marsh G.A."/>
            <person name="Crameri G."/>
            <person name="Broder C.C."/>
            <person name="Frey K.G."/>
            <person name="Wang L.F."/>
            <person name="Wang J."/>
        </authorList>
    </citation>
    <scope>NUCLEOTIDE SEQUENCE [LARGE SCALE GENOMIC DNA]</scope>
</reference>
<protein>
    <recommendedName>
        <fullName evidence="3">Thy-1 membrane glycoprotein</fullName>
    </recommendedName>
    <alternativeName>
        <fullName evidence="13">Thy-1 antigen</fullName>
    </alternativeName>
</protein>
<keyword evidence="10" id="KW-0873">Pyrrolidone carboxylic acid</keyword>
<dbReference type="PROSITE" id="PS50835">
    <property type="entry name" value="IG_LIKE"/>
    <property type="match status" value="1"/>
</dbReference>
<feature type="domain" description="Ig-like" evidence="14">
    <location>
        <begin position="35"/>
        <end position="151"/>
    </location>
</feature>
<dbReference type="SMART" id="SM00406">
    <property type="entry name" value="IGv"/>
    <property type="match status" value="1"/>
</dbReference>
<dbReference type="InterPro" id="IPR013783">
    <property type="entry name" value="Ig-like_fold"/>
</dbReference>
<evidence type="ECO:0000256" key="6">
    <source>
        <dbReference type="ARBA" id="ARBA00022729"/>
    </source>
</evidence>
<evidence type="ECO:0000256" key="13">
    <source>
        <dbReference type="ARBA" id="ARBA00032696"/>
    </source>
</evidence>
<dbReference type="GO" id="GO:0007229">
    <property type="term" value="P:integrin-mediated signaling pathway"/>
    <property type="evidence" value="ECO:0007669"/>
    <property type="project" value="TreeGrafter"/>
</dbReference>
<dbReference type="Gene3D" id="2.60.40.10">
    <property type="entry name" value="Immunoglobulins"/>
    <property type="match status" value="1"/>
</dbReference>
<evidence type="ECO:0000256" key="10">
    <source>
        <dbReference type="ARBA" id="ARBA00023283"/>
    </source>
</evidence>
<evidence type="ECO:0000256" key="5">
    <source>
        <dbReference type="ARBA" id="ARBA00022622"/>
    </source>
</evidence>
<keyword evidence="11" id="KW-0449">Lipoprotein</keyword>
<dbReference type="InterPro" id="IPR013106">
    <property type="entry name" value="Ig_V-set"/>
</dbReference>
<evidence type="ECO:0000256" key="8">
    <source>
        <dbReference type="ARBA" id="ARBA00023157"/>
    </source>
</evidence>
<keyword evidence="7" id="KW-0472">Membrane</keyword>
<dbReference type="GO" id="GO:0030425">
    <property type="term" value="C:dendrite"/>
    <property type="evidence" value="ECO:0007669"/>
    <property type="project" value="TreeGrafter"/>
</dbReference>
<dbReference type="PANTHER" id="PTHR19226:SF2">
    <property type="entry name" value="THY-1 MEMBRANE GLYCOPROTEIN"/>
    <property type="match status" value="1"/>
</dbReference>
<dbReference type="InterPro" id="IPR036179">
    <property type="entry name" value="Ig-like_dom_sf"/>
</dbReference>
<evidence type="ECO:0000256" key="12">
    <source>
        <dbReference type="ARBA" id="ARBA00023319"/>
    </source>
</evidence>
<keyword evidence="5" id="KW-0336">GPI-anchor</keyword>
<dbReference type="GO" id="GO:0043209">
    <property type="term" value="C:myelin sheath"/>
    <property type="evidence" value="ECO:0007669"/>
    <property type="project" value="TreeGrafter"/>
</dbReference>
<keyword evidence="8" id="KW-1015">Disulfide bond</keyword>
<keyword evidence="9" id="KW-0325">Glycoprotein</keyword>
<dbReference type="FunFam" id="2.60.40.10:FF:001319">
    <property type="entry name" value="Thy-1 membrane glycoprotein"/>
    <property type="match status" value="1"/>
</dbReference>
<evidence type="ECO:0000313" key="16">
    <source>
        <dbReference type="Proteomes" id="UP000010556"/>
    </source>
</evidence>
<dbReference type="GO" id="GO:0005925">
    <property type="term" value="C:focal adhesion"/>
    <property type="evidence" value="ECO:0007669"/>
    <property type="project" value="TreeGrafter"/>
</dbReference>
<dbReference type="GO" id="GO:0045121">
    <property type="term" value="C:membrane raft"/>
    <property type="evidence" value="ECO:0007669"/>
    <property type="project" value="TreeGrafter"/>
</dbReference>
<sequence length="191" mass="21044">MACVAGSPWHTGLISWLTPCSHPQILNQALGTMNPALSIALLLTGLQVAGGQKVTSLTACLEDQSLRLDCRHENTTTVPMQFEFSLTRDAKKHVLFGTIPEHTYRSRTNLTNRSTLKVLYLSGFTSRDEGLYTCELYVPGQPPSFSNRNVSVLRDKLVKCRGVGLLAQDASWLLLLLLSLPLLQAMDFVSL</sequence>
<keyword evidence="12" id="KW-0393">Immunoglobulin domain</keyword>
<dbReference type="InterPro" id="IPR013151">
    <property type="entry name" value="Immunoglobulin_dom"/>
</dbReference>
<comment type="subcellular location">
    <subcellularLocation>
        <location evidence="2">Cell membrane</location>
        <topology evidence="2">Lipid-anchor</topology>
        <topology evidence="2">GPI-anchor</topology>
    </subcellularLocation>
</comment>